<feature type="coiled-coil region" evidence="3">
    <location>
        <begin position="354"/>
        <end position="381"/>
    </location>
</feature>
<dbReference type="Pfam" id="PF00170">
    <property type="entry name" value="bZIP_1"/>
    <property type="match status" value="1"/>
</dbReference>
<dbReference type="SMART" id="SM00338">
    <property type="entry name" value="BRLZ"/>
    <property type="match status" value="1"/>
</dbReference>
<dbReference type="PROSITE" id="PS50217">
    <property type="entry name" value="BZIP"/>
    <property type="match status" value="1"/>
</dbReference>
<protein>
    <recommendedName>
        <fullName evidence="5">BZIP domain-containing protein</fullName>
    </recommendedName>
</protein>
<evidence type="ECO:0000256" key="4">
    <source>
        <dbReference type="SAM" id="MobiDB-lite"/>
    </source>
</evidence>
<feature type="compositionally biased region" description="Polar residues" evidence="4">
    <location>
        <begin position="317"/>
        <end position="329"/>
    </location>
</feature>
<dbReference type="SUPFAM" id="SSF57959">
    <property type="entry name" value="Leucine zipper domain"/>
    <property type="match status" value="1"/>
</dbReference>
<dbReference type="KEGG" id="vcn:VOLCADRAFT_91555"/>
<dbReference type="InterPro" id="IPR004827">
    <property type="entry name" value="bZIP"/>
</dbReference>
<dbReference type="InterPro" id="IPR046347">
    <property type="entry name" value="bZIP_sf"/>
</dbReference>
<dbReference type="Gene3D" id="1.20.5.170">
    <property type="match status" value="1"/>
</dbReference>
<keyword evidence="7" id="KW-1185">Reference proteome</keyword>
<dbReference type="PANTHER" id="PTHR40621:SF6">
    <property type="entry name" value="AP-1-LIKE TRANSCRIPTION FACTOR YAP1-RELATED"/>
    <property type="match status" value="1"/>
</dbReference>
<comment type="subcellular location">
    <subcellularLocation>
        <location evidence="1">Nucleus</location>
    </subcellularLocation>
</comment>
<feature type="region of interest" description="Disordered" evidence="4">
    <location>
        <begin position="292"/>
        <end position="345"/>
    </location>
</feature>
<organism evidence="7">
    <name type="scientific">Volvox carteri f. nagariensis</name>
    <dbReference type="NCBI Taxonomy" id="3068"/>
    <lineage>
        <taxon>Eukaryota</taxon>
        <taxon>Viridiplantae</taxon>
        <taxon>Chlorophyta</taxon>
        <taxon>core chlorophytes</taxon>
        <taxon>Chlorophyceae</taxon>
        <taxon>CS clade</taxon>
        <taxon>Chlamydomonadales</taxon>
        <taxon>Volvocaceae</taxon>
        <taxon>Volvox</taxon>
    </lineage>
</organism>
<evidence type="ECO:0000259" key="5">
    <source>
        <dbReference type="PROSITE" id="PS50217"/>
    </source>
</evidence>
<accession>D8TXD7</accession>
<dbReference type="InParanoid" id="D8TXD7"/>
<dbReference type="PANTHER" id="PTHR40621">
    <property type="entry name" value="TRANSCRIPTION FACTOR KAPC-RELATED"/>
    <property type="match status" value="1"/>
</dbReference>
<dbReference type="EMBL" id="GL378342">
    <property type="protein sequence ID" value="EFJ47992.1"/>
    <property type="molecule type" value="Genomic_DNA"/>
</dbReference>
<feature type="domain" description="BZIP" evidence="5">
    <location>
        <begin position="327"/>
        <end position="385"/>
    </location>
</feature>
<evidence type="ECO:0000256" key="1">
    <source>
        <dbReference type="ARBA" id="ARBA00004123"/>
    </source>
</evidence>
<dbReference type="OrthoDB" id="540290at2759"/>
<sequence length="697" mass="74814">MQMAQGMGGMGGSTGDDDALESFLDSYLTNGFGTTGNSGFGVGMQQQQLQQAPQQLLGASLPGQPQMHSSILRPASFGQPPMQVPMQGVNGMGLSNVDDTANMSIPALQALLRQRQLQQQQASFGGVAAAPYGQMTGMSGASNPGLLRPTSLQDHLSGTVSSDLSTWRPTLGTLPSTTGMQTFNASNGAQFGSSDQQLQGFQDTTAYQNLLAPAPVLRPSSDSLLINQRGVMGTPINLQGHGLSSLRTNSLSAQTAAAGAAPAGGSGGGGGGGGGASLLGGASKKSTWDVTTTPVAEGSDDSSEDDSGQRRRVKGRSGSTNHQSSVQQQEKNRSAQRRFRQRQKEKMAYLESRTEVLTVQVEKLTQENESLRNMNTMLEKVLNLREEHISNLQVFSNLNLRGTSEGNDGSGSGESVMSGDVAAKLHSFVVRLFHLCVVSWLEFWLSVLIIRLLSVSILSCALACRFQLGFKCHDPAGGGHVLPQNMDGATARFTAEAIRSMSADDVIEAWKENLKELSRYVVLAENHPPGQALPPQVVARITSVTASMSELVHKVAMISPLNVKRLLATNMEVHAMVPVPETHWARVLLALGLSERQRKDLLGARERFLTKFEAVLQERAALISSLSQQAIPRSRVYADICSASLAAHEAADRLRGNLQREHNINMEFVVFVFKGVMDLLQGPEKMQVLRKSRRRNG</sequence>
<evidence type="ECO:0000313" key="6">
    <source>
        <dbReference type="EMBL" id="EFJ47992.1"/>
    </source>
</evidence>
<dbReference type="GO" id="GO:0001228">
    <property type="term" value="F:DNA-binding transcription activator activity, RNA polymerase II-specific"/>
    <property type="evidence" value="ECO:0007669"/>
    <property type="project" value="TreeGrafter"/>
</dbReference>
<reference evidence="6 7" key="1">
    <citation type="journal article" date="2010" name="Science">
        <title>Genomic analysis of organismal complexity in the multicellular green alga Volvox carteri.</title>
        <authorList>
            <person name="Prochnik S.E."/>
            <person name="Umen J."/>
            <person name="Nedelcu A.M."/>
            <person name="Hallmann A."/>
            <person name="Miller S.M."/>
            <person name="Nishii I."/>
            <person name="Ferris P."/>
            <person name="Kuo A."/>
            <person name="Mitros T."/>
            <person name="Fritz-Laylin L.K."/>
            <person name="Hellsten U."/>
            <person name="Chapman J."/>
            <person name="Simakov O."/>
            <person name="Rensing S.A."/>
            <person name="Terry A."/>
            <person name="Pangilinan J."/>
            <person name="Kapitonov V."/>
            <person name="Jurka J."/>
            <person name="Salamov A."/>
            <person name="Shapiro H."/>
            <person name="Schmutz J."/>
            <person name="Grimwood J."/>
            <person name="Lindquist E."/>
            <person name="Lucas S."/>
            <person name="Grigoriev I.V."/>
            <person name="Schmitt R."/>
            <person name="Kirk D."/>
            <person name="Rokhsar D.S."/>
        </authorList>
    </citation>
    <scope>NUCLEOTIDE SEQUENCE [LARGE SCALE GENOMIC DNA]</scope>
    <source>
        <strain evidence="7">f. Nagariensis / Eve</strain>
    </source>
</reference>
<feature type="region of interest" description="Disordered" evidence="4">
    <location>
        <begin position="257"/>
        <end position="278"/>
    </location>
</feature>
<evidence type="ECO:0000256" key="3">
    <source>
        <dbReference type="SAM" id="Coils"/>
    </source>
</evidence>
<feature type="compositionally biased region" description="Gly residues" evidence="4">
    <location>
        <begin position="262"/>
        <end position="278"/>
    </location>
</feature>
<evidence type="ECO:0000256" key="2">
    <source>
        <dbReference type="ARBA" id="ARBA00023242"/>
    </source>
</evidence>
<evidence type="ECO:0000313" key="7">
    <source>
        <dbReference type="Proteomes" id="UP000001058"/>
    </source>
</evidence>
<dbReference type="Proteomes" id="UP000001058">
    <property type="component" value="Unassembled WGS sequence"/>
</dbReference>
<dbReference type="GO" id="GO:0090575">
    <property type="term" value="C:RNA polymerase II transcription regulator complex"/>
    <property type="evidence" value="ECO:0007669"/>
    <property type="project" value="TreeGrafter"/>
</dbReference>
<dbReference type="InterPro" id="IPR050936">
    <property type="entry name" value="AP-1-like"/>
</dbReference>
<name>D8TXD7_VOLCA</name>
<gene>
    <name evidence="6" type="ORF">VOLCADRAFT_91555</name>
</gene>
<dbReference type="GeneID" id="9615257"/>
<keyword evidence="3" id="KW-0175">Coiled coil</keyword>
<dbReference type="AlphaFoldDB" id="D8TXD7"/>
<dbReference type="CDD" id="cd14688">
    <property type="entry name" value="bZIP_YAP"/>
    <property type="match status" value="1"/>
</dbReference>
<keyword evidence="2" id="KW-0539">Nucleus</keyword>
<proteinExistence type="predicted"/>
<dbReference type="RefSeq" id="XP_002951098.1">
    <property type="nucleotide sequence ID" value="XM_002951052.1"/>
</dbReference>
<dbReference type="GO" id="GO:0000976">
    <property type="term" value="F:transcription cis-regulatory region binding"/>
    <property type="evidence" value="ECO:0007669"/>
    <property type="project" value="InterPro"/>
</dbReference>